<dbReference type="Pfam" id="PF22621">
    <property type="entry name" value="CurL-like_PKS_C"/>
    <property type="match status" value="1"/>
</dbReference>
<dbReference type="Pfam" id="PF00975">
    <property type="entry name" value="Thioesterase"/>
    <property type="match status" value="1"/>
</dbReference>
<dbReference type="Pfam" id="PF16073">
    <property type="entry name" value="SAT"/>
    <property type="match status" value="1"/>
</dbReference>
<dbReference type="InterPro" id="IPR006162">
    <property type="entry name" value="Ppantetheine_attach_site"/>
</dbReference>
<dbReference type="Pfam" id="PF00550">
    <property type="entry name" value="PP-binding"/>
    <property type="match status" value="2"/>
</dbReference>
<dbReference type="InterPro" id="IPR029058">
    <property type="entry name" value="AB_hydrolase_fold"/>
</dbReference>
<name>A0A2S4KYN1_9HYPO</name>
<dbReference type="Pfam" id="PF00698">
    <property type="entry name" value="Acyl_transf_1"/>
    <property type="match status" value="1"/>
</dbReference>
<dbReference type="Gene3D" id="3.10.129.110">
    <property type="entry name" value="Polyketide synthase dehydratase"/>
    <property type="match status" value="1"/>
</dbReference>
<dbReference type="InterPro" id="IPR030918">
    <property type="entry name" value="PT_fungal_PKS"/>
</dbReference>
<dbReference type="GO" id="GO:0004315">
    <property type="term" value="F:3-oxoacyl-[acyl-carrier-protein] synthase activity"/>
    <property type="evidence" value="ECO:0007669"/>
    <property type="project" value="InterPro"/>
</dbReference>
<dbReference type="InterPro" id="IPR049552">
    <property type="entry name" value="PKS_DH_N"/>
</dbReference>
<dbReference type="InterPro" id="IPR014030">
    <property type="entry name" value="Ketoacyl_synth_N"/>
</dbReference>
<organism evidence="10 11">
    <name type="scientific">Tolypocladium paradoxum</name>
    <dbReference type="NCBI Taxonomy" id="94208"/>
    <lineage>
        <taxon>Eukaryota</taxon>
        <taxon>Fungi</taxon>
        <taxon>Dikarya</taxon>
        <taxon>Ascomycota</taxon>
        <taxon>Pezizomycotina</taxon>
        <taxon>Sordariomycetes</taxon>
        <taxon>Hypocreomycetidae</taxon>
        <taxon>Hypocreales</taxon>
        <taxon>Ophiocordycipitaceae</taxon>
        <taxon>Tolypocladium</taxon>
    </lineage>
</organism>
<dbReference type="PROSITE" id="PS00606">
    <property type="entry name" value="KS3_1"/>
    <property type="match status" value="1"/>
</dbReference>
<dbReference type="InterPro" id="IPR014043">
    <property type="entry name" value="Acyl_transferase_dom"/>
</dbReference>
<dbReference type="InterPro" id="IPR020841">
    <property type="entry name" value="PKS_Beta-ketoAc_synthase_dom"/>
</dbReference>
<dbReference type="PROSITE" id="PS50075">
    <property type="entry name" value="CARRIER"/>
    <property type="match status" value="1"/>
</dbReference>
<dbReference type="Pfam" id="PF00109">
    <property type="entry name" value="ketoacyl-synt"/>
    <property type="match status" value="1"/>
</dbReference>
<feature type="domain" description="Carrier" evidence="7">
    <location>
        <begin position="1785"/>
        <end position="1863"/>
    </location>
</feature>
<comment type="caution">
    <text evidence="10">The sequence shown here is derived from an EMBL/GenBank/DDBJ whole genome shotgun (WGS) entry which is preliminary data.</text>
</comment>
<feature type="region of interest" description="C-terminal hotdog fold" evidence="5">
    <location>
        <begin position="1476"/>
        <end position="1625"/>
    </location>
</feature>
<dbReference type="Pfam" id="PF02801">
    <property type="entry name" value="Ketoacyl-synt_C"/>
    <property type="match status" value="1"/>
</dbReference>
<feature type="region of interest" description="Disordered" evidence="6">
    <location>
        <begin position="1638"/>
        <end position="1670"/>
    </location>
</feature>
<dbReference type="InterPro" id="IPR016039">
    <property type="entry name" value="Thiolase-like"/>
</dbReference>
<keyword evidence="3" id="KW-0808">Transferase</keyword>
<dbReference type="Gene3D" id="3.40.366.10">
    <property type="entry name" value="Malonyl-Coenzyme A Acyl Carrier Protein, domain 2"/>
    <property type="match status" value="3"/>
</dbReference>
<dbReference type="PROSITE" id="PS52019">
    <property type="entry name" value="PKS_MFAS_DH"/>
    <property type="match status" value="1"/>
</dbReference>
<evidence type="ECO:0000256" key="1">
    <source>
        <dbReference type="ARBA" id="ARBA00022450"/>
    </source>
</evidence>
<dbReference type="PROSITE" id="PS00012">
    <property type="entry name" value="PHOSPHOPANTETHEINE"/>
    <property type="match status" value="2"/>
</dbReference>
<keyword evidence="2" id="KW-0597">Phosphoprotein</keyword>
<dbReference type="InterPro" id="IPR042104">
    <property type="entry name" value="PKS_dehydratase_sf"/>
</dbReference>
<dbReference type="GO" id="GO:0044550">
    <property type="term" value="P:secondary metabolite biosynthetic process"/>
    <property type="evidence" value="ECO:0007669"/>
    <property type="project" value="TreeGrafter"/>
</dbReference>
<evidence type="ECO:0000256" key="5">
    <source>
        <dbReference type="PROSITE-ProRule" id="PRU01363"/>
    </source>
</evidence>
<dbReference type="NCBIfam" id="TIGR04532">
    <property type="entry name" value="PT_fungal_PKS"/>
    <property type="match status" value="1"/>
</dbReference>
<dbReference type="InterPro" id="IPR036736">
    <property type="entry name" value="ACP-like_sf"/>
</dbReference>
<dbReference type="PROSITE" id="PS52004">
    <property type="entry name" value="KS3_2"/>
    <property type="match status" value="1"/>
</dbReference>
<dbReference type="PANTHER" id="PTHR43775:SF37">
    <property type="entry name" value="SI:DKEY-61P9.11"/>
    <property type="match status" value="1"/>
</dbReference>
<dbReference type="GO" id="GO:0004312">
    <property type="term" value="F:fatty acid synthase activity"/>
    <property type="evidence" value="ECO:0007669"/>
    <property type="project" value="TreeGrafter"/>
</dbReference>
<proteinExistence type="predicted"/>
<feature type="active site" description="Proton donor; for dehydratase activity" evidence="5">
    <location>
        <position position="1539"/>
    </location>
</feature>
<dbReference type="SUPFAM" id="SSF55048">
    <property type="entry name" value="Probable ACP-binding domain of malonyl-CoA ACP transacylase"/>
    <property type="match status" value="1"/>
</dbReference>
<evidence type="ECO:0000256" key="3">
    <source>
        <dbReference type="ARBA" id="ARBA00022679"/>
    </source>
</evidence>
<dbReference type="EMBL" id="PKSG01000452">
    <property type="protein sequence ID" value="POR35294.1"/>
    <property type="molecule type" value="Genomic_DNA"/>
</dbReference>
<dbReference type="SMART" id="SM00825">
    <property type="entry name" value="PKS_KS"/>
    <property type="match status" value="1"/>
</dbReference>
<evidence type="ECO:0000256" key="6">
    <source>
        <dbReference type="SAM" id="MobiDB-lite"/>
    </source>
</evidence>
<dbReference type="InterPro" id="IPR049551">
    <property type="entry name" value="PKS_DH_C"/>
</dbReference>
<dbReference type="InterPro" id="IPR009081">
    <property type="entry name" value="PP-bd_ACP"/>
</dbReference>
<dbReference type="InterPro" id="IPR016035">
    <property type="entry name" value="Acyl_Trfase/lysoPLipase"/>
</dbReference>
<keyword evidence="4" id="KW-0511">Multifunctional enzyme</keyword>
<accession>A0A2S4KYN1</accession>
<keyword evidence="1" id="KW-0596">Phosphopantetheine</keyword>
<dbReference type="SUPFAM" id="SSF47336">
    <property type="entry name" value="ACP-like"/>
    <property type="match status" value="2"/>
</dbReference>
<gene>
    <name evidence="10" type="ORF">TPAR_04493</name>
</gene>
<dbReference type="SUPFAM" id="SSF53474">
    <property type="entry name" value="alpha/beta-Hydrolases"/>
    <property type="match status" value="1"/>
</dbReference>
<evidence type="ECO:0000259" key="7">
    <source>
        <dbReference type="PROSITE" id="PS50075"/>
    </source>
</evidence>
<feature type="domain" description="PKS/mFAS DH" evidence="9">
    <location>
        <begin position="1323"/>
        <end position="1625"/>
    </location>
</feature>
<dbReference type="GO" id="GO:0006633">
    <property type="term" value="P:fatty acid biosynthetic process"/>
    <property type="evidence" value="ECO:0007669"/>
    <property type="project" value="InterPro"/>
</dbReference>
<reference evidence="10 11" key="1">
    <citation type="submission" date="2018-01" db="EMBL/GenBank/DDBJ databases">
        <title>Harnessing the power of phylogenomics to disentangle the directionality and signatures of interkingdom host jumping in the parasitic fungal genus Tolypocladium.</title>
        <authorList>
            <person name="Quandt C.A."/>
            <person name="Patterson W."/>
            <person name="Spatafora J.W."/>
        </authorList>
    </citation>
    <scope>NUCLEOTIDE SEQUENCE [LARGE SCALE GENOMIC DNA]</scope>
    <source>
        <strain evidence="10 11">NRBC 100945</strain>
    </source>
</reference>
<dbReference type="InterPro" id="IPR014031">
    <property type="entry name" value="Ketoacyl_synth_C"/>
</dbReference>
<dbReference type="InterPro" id="IPR018201">
    <property type="entry name" value="Ketoacyl_synth_AS"/>
</dbReference>
<dbReference type="InterPro" id="IPR001227">
    <property type="entry name" value="Ac_transferase_dom_sf"/>
</dbReference>
<dbReference type="Gene3D" id="3.40.47.10">
    <property type="match status" value="1"/>
</dbReference>
<evidence type="ECO:0000313" key="10">
    <source>
        <dbReference type="EMBL" id="POR35294.1"/>
    </source>
</evidence>
<keyword evidence="11" id="KW-1185">Reference proteome</keyword>
<dbReference type="Pfam" id="PF21089">
    <property type="entry name" value="PKS_DH_N"/>
    <property type="match status" value="1"/>
</dbReference>
<dbReference type="OrthoDB" id="329835at2759"/>
<dbReference type="Gene3D" id="3.30.70.250">
    <property type="entry name" value="Malonyl-CoA ACP transacylase, ACP-binding"/>
    <property type="match status" value="1"/>
</dbReference>
<dbReference type="Proteomes" id="UP000237481">
    <property type="component" value="Unassembled WGS sequence"/>
</dbReference>
<evidence type="ECO:0000256" key="4">
    <source>
        <dbReference type="ARBA" id="ARBA00023268"/>
    </source>
</evidence>
<evidence type="ECO:0000256" key="2">
    <source>
        <dbReference type="ARBA" id="ARBA00022553"/>
    </source>
</evidence>
<evidence type="ECO:0000313" key="11">
    <source>
        <dbReference type="Proteomes" id="UP000237481"/>
    </source>
</evidence>
<dbReference type="Pfam" id="PF14765">
    <property type="entry name" value="PS-DH"/>
    <property type="match status" value="1"/>
</dbReference>
<dbReference type="CDD" id="cd00833">
    <property type="entry name" value="PKS"/>
    <property type="match status" value="1"/>
</dbReference>
<dbReference type="Gene3D" id="3.30.70.3290">
    <property type="match status" value="1"/>
</dbReference>
<dbReference type="Gene3D" id="3.40.50.1820">
    <property type="entry name" value="alpha/beta hydrolase"/>
    <property type="match status" value="1"/>
</dbReference>
<dbReference type="InterPro" id="IPR049900">
    <property type="entry name" value="PKS_mFAS_DH"/>
</dbReference>
<protein>
    <submittedName>
        <fullName evidence="10">Polyketide synthase</fullName>
    </submittedName>
</protein>
<dbReference type="InterPro" id="IPR001031">
    <property type="entry name" value="Thioesterase"/>
</dbReference>
<dbReference type="InterPro" id="IPR016036">
    <property type="entry name" value="Malonyl_transacylase_ACP-bd"/>
</dbReference>
<dbReference type="InterPro" id="IPR032088">
    <property type="entry name" value="SAT"/>
</dbReference>
<evidence type="ECO:0000259" key="9">
    <source>
        <dbReference type="PROSITE" id="PS52019"/>
    </source>
</evidence>
<dbReference type="STRING" id="94208.A0A2S4KYN1"/>
<feature type="region of interest" description="N-terminal hotdog fold" evidence="5">
    <location>
        <begin position="1323"/>
        <end position="1451"/>
    </location>
</feature>
<dbReference type="Gene3D" id="1.10.1200.10">
    <property type="entry name" value="ACP-like"/>
    <property type="match status" value="2"/>
</dbReference>
<dbReference type="PANTHER" id="PTHR43775">
    <property type="entry name" value="FATTY ACID SYNTHASE"/>
    <property type="match status" value="1"/>
</dbReference>
<evidence type="ECO:0000259" key="8">
    <source>
        <dbReference type="PROSITE" id="PS52004"/>
    </source>
</evidence>
<feature type="active site" description="Proton acceptor; for dehydratase activity" evidence="5">
    <location>
        <position position="1355"/>
    </location>
</feature>
<sequence>MASGDILVFAGQGSDSHFSDREKLAKLRHMLDGAQGHFGMFLQGCRDAFHEAYESLHAEQKAIFEQDTAAHFRDPENLLQPGPGFQSHPVFETTTLYVRQILELMLYLQKRDKTSELLEVTGVCIGILPAIIAAASPSHLSKAFIITAVDGFRVAFWIGLRVSIWCRRALADRWTGQPCLVTVFKLSPNVIAGHLESHNNQYSEEAMKLRISAILDDEAVSVSGPGESLGLFQSTLQSVAPDSSCRWGHVHGYYHGSEQMKGVVEEVLADVGRCRVQFPSWNSLHCPVRCASSCEYFHSVDEAHSLLECALRGILIEPVNWKLTQHTITQTYTQRASAEPGSRFRLLGLGPSSKSLLHKINTAMLPEGLHVIRQFSEDIASIDCESIAVIGISANFPSGKGAEEFWSTIVAGKSTATEIPPSRFRVSDYYKADNQRSPKARKMGSKHGNFLQNPFEFDAEFFNISPREAKSMDPQQRLLLHGAVQALEDAGYSPNATSSFSKESFGVYVGVATGDYVDNLRDDIDVYYSPGRQQPSCPISSGSLTSLTGTLRAFLSGRLSYCFGFKGPSMVIDTACSSSMVALYHACKALKSGDCTAALAGGVNVISSPDMYLGLSRAHFLSPTGQCKPFDASADGYCRGEGCGLVVLKKLANAIEDGDHIYGVVRGVGVNQCGTARSITHPDHETQAALLSQVLSASRTSPDSIDVVEAHGTGTQAGDFAEVSSLSAVFKGRNDPLHLCSVKGNIGHAEAASGAAGLIKLLLMIERSTIPPLASFTTLNPRLSMMGNHNMVIPTFAQSWTGTDNRPRRALLNNFGAAGSNAALILEEAPTSRHPECRPNHPRSWHLVNLSAKGATALNQLKSKFINFIKDNPTTRVEDLCYSANARRVHHTAHRWSGGGTSLEELLKRLQSDDIPRESVSLSTIKIAFIFSGQGGAYQGMGAELLSTAPEFRSSVERCDAILASHGFPTTVAFLDPTLHNDEVSRTEREQLIVSQCACFVLEYSLARLWMKFGITPDLVLGHSIGEFAALATANILSLEDALLFVARRAELMFANLEPQTSTMLACRASPQDMGSLLQHLLPGQTGGVSIACYNSPEDCVVAGPLAMLAQVAERCKTKGVRSKMLNVPYGFHSHAMDPILPQLKCLAASLTIRTPTIRFGSSVYGRLLAEDETLPSDYLLMQTRQPVQFSGALEAIKAEHSGSRFCILEVGPSPSTQLITDELSAISMTKSALGDSLHIFLPTLRSSEAPWVTISTSLESLYMDKFTIRWPEVHRGGSPRFLRDIPRYPLEGADFVTPFSEHAAVARTPGEQDMSGQLQQPFYLLGPHSKTTTSNESVSFQVGIDRLSQFIKSHVVGGIPLCPASIYLELVLEAISIQHAAHSTPVSIEAVSFFHPLVYTDGDTELGSVQLEVWPQDGDRYHYSAQFTVSNQESEQKYCSGGVSTATPKSIAEAFLRKTAYVKRQRLTSLQHPHAHSLETFTARTIYDVIFPRVVAYTEPLRTLRFLTVNSLGLEGYGVFTLSSLAEGKFVCHPAFMDTILHAAGFIANMKVELNTACICVNIDHFVLPDLSEISLRGELGIYCSIMDVGTEFVAEAYVVDEQERVIAYADGMCFKKVRLGSFKTILARAAEVGRPANRQAKSTRLQMRAPRTPSSEDEQSPTKKSAGSQISVVENVQEMLQGICGVSCSDFSRPLVELGVDSLLVIELTQSVATRFSHLCIPKKELTDCQTAQDLVQVISLFMKKQSPEPRPACPDMDLVNTSSANSLSPDSARTFSEESIFPSVTGISSQLEALFLDLCGCSFTTTDGDTTLASMGIDSLLSIELVHELRTRFDVDIGEEQSSLPGMTLKQIETLCVEKIAGSSGNGAKVSGGNEVVLGSKKSHLDDPILSQLIPREFPDPLQDHGERCAAAPLYLFHDGSGLSTMYSKLGQLGRHVYGMFSQDIASINPAVVSMEDMAALYIDRAKLMSARSPILCGWSFGGVLAVEVSRQLMRRGQSPKGIILIDSPVPVEHEPLPEAIISSVVGRLQQRPRNAQTRQSQHARTCFEAQFRRQANLLSKYNPPTAEDCVPCIMIQCNRTIDVRALYGVSYPWLSDERVRDEALKTWERLLGRSIPVLEVNCNHFEVFDAPMITEVTAKLEEACGLLDRGE</sequence>
<dbReference type="SUPFAM" id="SSF52151">
    <property type="entry name" value="FabD/lysophospholipase-like"/>
    <property type="match status" value="1"/>
</dbReference>
<dbReference type="InterPro" id="IPR050091">
    <property type="entry name" value="PKS_NRPS_Biosynth_Enz"/>
</dbReference>
<dbReference type="SMART" id="SM00827">
    <property type="entry name" value="PKS_AT"/>
    <property type="match status" value="1"/>
</dbReference>
<dbReference type="SUPFAM" id="SSF53901">
    <property type="entry name" value="Thiolase-like"/>
    <property type="match status" value="1"/>
</dbReference>
<feature type="domain" description="Ketosynthase family 3 (KS3)" evidence="8">
    <location>
        <begin position="384"/>
        <end position="828"/>
    </location>
</feature>